<dbReference type="HOGENOM" id="CLU_3323023_0_0_2"/>
<dbReference type="InterPro" id="IPR038587">
    <property type="entry name" value="Ribosomal_eL40_sf"/>
</dbReference>
<evidence type="ECO:0000313" key="3">
    <source>
        <dbReference type="Proteomes" id="UP000009231"/>
    </source>
</evidence>
<dbReference type="Pfam" id="PF13240">
    <property type="entry name" value="Zn_Ribbon_1"/>
    <property type="match status" value="1"/>
</dbReference>
<dbReference type="STRING" id="868131.MSWAN_1406"/>
<protein>
    <recommendedName>
        <fullName evidence="1">Zinc-ribbon domain-containing protein</fullName>
    </recommendedName>
</protein>
<dbReference type="KEGG" id="mew:MSWAN_1406"/>
<gene>
    <name evidence="2" type="ordered locus">MSWAN_1406</name>
</gene>
<dbReference type="AlphaFoldDB" id="F6D786"/>
<dbReference type="RefSeq" id="WP_013825921.1">
    <property type="nucleotide sequence ID" value="NC_015574.1"/>
</dbReference>
<dbReference type="Proteomes" id="UP000009231">
    <property type="component" value="Chromosome"/>
</dbReference>
<sequence>MKCSECGMENPDSAEFCQECGEKLNNRKNISKEVVGLN</sequence>
<evidence type="ECO:0000313" key="2">
    <source>
        <dbReference type="EMBL" id="AEG18420.1"/>
    </source>
</evidence>
<dbReference type="EMBL" id="CP002772">
    <property type="protein sequence ID" value="AEG18420.1"/>
    <property type="molecule type" value="Genomic_DNA"/>
</dbReference>
<dbReference type="InterPro" id="IPR026870">
    <property type="entry name" value="Zinc_ribbon_dom"/>
</dbReference>
<feature type="domain" description="Zinc-ribbon" evidence="1">
    <location>
        <begin position="2"/>
        <end position="24"/>
    </location>
</feature>
<dbReference type="OrthoDB" id="82467at2157"/>
<reference evidence="2 3" key="1">
    <citation type="journal article" date="2014" name="Int. J. Syst. Evol. Microbiol.">
        <title>Methanobacterium paludis sp. nov. and a novel strain of Methanobacterium lacus isolated from northern peatlands.</title>
        <authorList>
            <person name="Cadillo-Quiroz H."/>
            <person name="Brauer S.L."/>
            <person name="Goodson N."/>
            <person name="Yavitt J.B."/>
            <person name="Zinder S.H."/>
        </authorList>
    </citation>
    <scope>NUCLEOTIDE SEQUENCE [LARGE SCALE GENOMIC DNA]</scope>
    <source>
        <strain evidence="3">DSM 25820 / JCM 18151 / SWAN1</strain>
    </source>
</reference>
<organism evidence="2 3">
    <name type="scientific">Methanobacterium paludis (strain DSM 25820 / JCM 18151 / SWAN1)</name>
    <dbReference type="NCBI Taxonomy" id="868131"/>
    <lineage>
        <taxon>Archaea</taxon>
        <taxon>Methanobacteriati</taxon>
        <taxon>Methanobacteriota</taxon>
        <taxon>Methanomada group</taxon>
        <taxon>Methanobacteria</taxon>
        <taxon>Methanobacteriales</taxon>
        <taxon>Methanobacteriaceae</taxon>
        <taxon>Methanobacterium</taxon>
    </lineage>
</organism>
<dbReference type="Gene3D" id="4.10.1060.50">
    <property type="match status" value="1"/>
</dbReference>
<evidence type="ECO:0000259" key="1">
    <source>
        <dbReference type="Pfam" id="PF13240"/>
    </source>
</evidence>
<name>F6D786_METPW</name>
<accession>F6D786</accession>
<keyword evidence="3" id="KW-1185">Reference proteome</keyword>
<proteinExistence type="predicted"/>
<dbReference type="eggNOG" id="arCOG07908">
    <property type="taxonomic scope" value="Archaea"/>
</dbReference>
<dbReference type="GeneID" id="32173607"/>